<dbReference type="GO" id="GO:0003676">
    <property type="term" value="F:nucleic acid binding"/>
    <property type="evidence" value="ECO:0007669"/>
    <property type="project" value="InterPro"/>
</dbReference>
<dbReference type="Gramene" id="mRNA:MD04G0089100">
    <property type="protein sequence ID" value="mRNA:MD04G0089100"/>
    <property type="gene ID" value="MD04G0089100"/>
</dbReference>
<dbReference type="EMBL" id="RDQH01000330">
    <property type="protein sequence ID" value="RXI01363.1"/>
    <property type="molecule type" value="Genomic_DNA"/>
</dbReference>
<organism evidence="2 3">
    <name type="scientific">Malus domestica</name>
    <name type="common">Apple</name>
    <name type="synonym">Pyrus malus</name>
    <dbReference type="NCBI Taxonomy" id="3750"/>
    <lineage>
        <taxon>Eukaryota</taxon>
        <taxon>Viridiplantae</taxon>
        <taxon>Streptophyta</taxon>
        <taxon>Embryophyta</taxon>
        <taxon>Tracheophyta</taxon>
        <taxon>Spermatophyta</taxon>
        <taxon>Magnoliopsida</taxon>
        <taxon>eudicotyledons</taxon>
        <taxon>Gunneridae</taxon>
        <taxon>Pentapetalae</taxon>
        <taxon>rosids</taxon>
        <taxon>fabids</taxon>
        <taxon>Rosales</taxon>
        <taxon>Rosaceae</taxon>
        <taxon>Amygdaloideae</taxon>
        <taxon>Maleae</taxon>
        <taxon>Malus</taxon>
    </lineage>
</organism>
<feature type="region of interest" description="Disordered" evidence="1">
    <location>
        <begin position="45"/>
        <end position="68"/>
    </location>
</feature>
<keyword evidence="3" id="KW-1185">Reference proteome</keyword>
<reference evidence="2 3" key="1">
    <citation type="submission" date="2018-10" db="EMBL/GenBank/DDBJ databases">
        <title>A high-quality apple genome assembly.</title>
        <authorList>
            <person name="Hu J."/>
        </authorList>
    </citation>
    <scope>NUCLEOTIDE SEQUENCE [LARGE SCALE GENOMIC DNA]</scope>
    <source>
        <strain evidence="3">cv. HFTH1</strain>
        <tissue evidence="2">Young leaf</tissue>
    </source>
</reference>
<dbReference type="SUPFAM" id="SSF54928">
    <property type="entry name" value="RNA-binding domain, RBD"/>
    <property type="match status" value="1"/>
</dbReference>
<dbReference type="Proteomes" id="UP000290289">
    <property type="component" value="Chromosome 4"/>
</dbReference>
<protein>
    <recommendedName>
        <fullName evidence="4">RRM domain-containing protein</fullName>
    </recommendedName>
</protein>
<evidence type="ECO:0000313" key="2">
    <source>
        <dbReference type="EMBL" id="RXI01363.1"/>
    </source>
</evidence>
<feature type="region of interest" description="Disordered" evidence="1">
    <location>
        <begin position="108"/>
        <end position="135"/>
    </location>
</feature>
<dbReference type="PANTHER" id="PTHR48167">
    <property type="entry name" value="EXPRESSED PROTEIN"/>
    <property type="match status" value="1"/>
</dbReference>
<dbReference type="PANTHER" id="PTHR48167:SF2">
    <property type="entry name" value="EXPRESSED PROTEIN"/>
    <property type="match status" value="1"/>
</dbReference>
<dbReference type="InterPro" id="IPR012677">
    <property type="entry name" value="Nucleotide-bd_a/b_plait_sf"/>
</dbReference>
<dbReference type="InterPro" id="IPR035979">
    <property type="entry name" value="RBD_domain_sf"/>
</dbReference>
<comment type="caution">
    <text evidence="2">The sequence shown here is derived from an EMBL/GenBank/DDBJ whole genome shotgun (WGS) entry which is preliminary data.</text>
</comment>
<evidence type="ECO:0000256" key="1">
    <source>
        <dbReference type="SAM" id="MobiDB-lite"/>
    </source>
</evidence>
<dbReference type="AlphaFoldDB" id="A0A498K6Q9"/>
<gene>
    <name evidence="2" type="ORF">DVH24_001597</name>
</gene>
<proteinExistence type="predicted"/>
<feature type="compositionally biased region" description="Polar residues" evidence="1">
    <location>
        <begin position="110"/>
        <end position="126"/>
    </location>
</feature>
<sequence length="305" mass="34318">MKEKQQHYINGSGAESIISLQLRGISRILLSRNDNHRPHPLVLSRAETLKPRRRRESPKAPEKAKERAKMSKLGLLRAAITSSIAVRTAVPQNRGLPMLLGEPARRFSTEAENPPQNSRPSDQPQDASPIEPFLQTPTTGLVYGKLLGISRYTLKTDVVNMLEGCNLSLEDVKVDYNRAFTPMGMVVQFRSWKAFDNAARVISRKGRLFKLERANRSQWDNLTPHDAKTVLLQGIPQTAAPEDVERFLSGCEYDSSSLQIIFRSFPEPSKFATVRFPSQTEAMNAFLAKNKGYCQNGQILMRVLQ</sequence>
<dbReference type="SMR" id="A0A498K6Q9"/>
<dbReference type="CDD" id="cd12254">
    <property type="entry name" value="RRM_hnRNPH_ESRPs_RBM12_like"/>
    <property type="match status" value="1"/>
</dbReference>
<accession>A0A498K6Q9</accession>
<evidence type="ECO:0000313" key="3">
    <source>
        <dbReference type="Proteomes" id="UP000290289"/>
    </source>
</evidence>
<dbReference type="Gene3D" id="3.30.70.330">
    <property type="match status" value="1"/>
</dbReference>
<feature type="compositionally biased region" description="Basic and acidic residues" evidence="1">
    <location>
        <begin position="57"/>
        <end position="68"/>
    </location>
</feature>
<name>A0A498K6Q9_MALDO</name>
<evidence type="ECO:0008006" key="4">
    <source>
        <dbReference type="Google" id="ProtNLM"/>
    </source>
</evidence>